<evidence type="ECO:0000313" key="2">
    <source>
        <dbReference type="Proteomes" id="UP000540423"/>
    </source>
</evidence>
<dbReference type="RefSeq" id="WP_185032015.1">
    <property type="nucleotide sequence ID" value="NZ_BNBN01000001.1"/>
</dbReference>
<evidence type="ECO:0000313" key="1">
    <source>
        <dbReference type="EMBL" id="MBB6437052.1"/>
    </source>
</evidence>
<dbReference type="Proteomes" id="UP000540423">
    <property type="component" value="Unassembled WGS sequence"/>
</dbReference>
<organism evidence="1 2">
    <name type="scientific">Streptomyces candidus</name>
    <dbReference type="NCBI Taxonomy" id="67283"/>
    <lineage>
        <taxon>Bacteria</taxon>
        <taxon>Bacillati</taxon>
        <taxon>Actinomycetota</taxon>
        <taxon>Actinomycetes</taxon>
        <taxon>Kitasatosporales</taxon>
        <taxon>Streptomycetaceae</taxon>
        <taxon>Streptomyces</taxon>
    </lineage>
</organism>
<protein>
    <submittedName>
        <fullName evidence="1">Iron complex transport system substrate-binding protein</fullName>
    </submittedName>
</protein>
<reference evidence="1 2" key="1">
    <citation type="submission" date="2020-08" db="EMBL/GenBank/DDBJ databases">
        <title>Genomic Encyclopedia of Type Strains, Phase IV (KMG-IV): sequencing the most valuable type-strain genomes for metagenomic binning, comparative biology and taxonomic classification.</title>
        <authorList>
            <person name="Goeker M."/>
        </authorList>
    </citation>
    <scope>NUCLEOTIDE SEQUENCE [LARGE SCALE GENOMIC DNA]</scope>
    <source>
        <strain evidence="1 2">DSM 40141</strain>
    </source>
</reference>
<accession>A0A7X0LQH2</accession>
<name>A0A7X0LQH2_9ACTN</name>
<dbReference type="SUPFAM" id="SSF53807">
    <property type="entry name" value="Helical backbone' metal receptor"/>
    <property type="match status" value="1"/>
</dbReference>
<dbReference type="EMBL" id="JACHEM010000008">
    <property type="protein sequence ID" value="MBB6437052.1"/>
    <property type="molecule type" value="Genomic_DNA"/>
</dbReference>
<gene>
    <name evidence="1" type="ORF">HNQ79_003527</name>
</gene>
<dbReference type="AlphaFoldDB" id="A0A7X0LQH2"/>
<comment type="caution">
    <text evidence="1">The sequence shown here is derived from an EMBL/GenBank/DDBJ whole genome shotgun (WGS) entry which is preliminary data.</text>
</comment>
<dbReference type="Gene3D" id="3.40.50.1980">
    <property type="entry name" value="Nitrogenase molybdenum iron protein domain"/>
    <property type="match status" value="1"/>
</dbReference>
<sequence length="283" mass="29021">MTSETSGAWQFTDSRGQLASAADRPTRIAAYLQAGASLWDHGLRPHGIFGSHHDGPAPDPAKCGSLPLDGLTYFGAGASLDPDGILASGADLLVAVTYGGGAVYGMEPDAVKHLEEQIPVVVIDVGQSRSLADVREAFGALAHSLGGAEPPESAYQLADAQAKLKSLAGPAAPPLLALSPASGTEVHLARPHTWPDLRALTALGVPLLSPPPEGGANWATVDWPTAAALGPRLVLADVRANAALLDPALLGDGVRILPWNPELPASATSHTLFYTGITQALQG</sequence>
<proteinExistence type="predicted"/>
<dbReference type="CDD" id="cd00636">
    <property type="entry name" value="TroA-like"/>
    <property type="match status" value="1"/>
</dbReference>
<keyword evidence="2" id="KW-1185">Reference proteome</keyword>